<dbReference type="Proteomes" id="UP000250235">
    <property type="component" value="Unassembled WGS sequence"/>
</dbReference>
<dbReference type="AlphaFoldDB" id="A0A2Z7B0P3"/>
<name>A0A2Z7B0P3_9LAMI</name>
<organism evidence="2 3">
    <name type="scientific">Dorcoceras hygrometricum</name>
    <dbReference type="NCBI Taxonomy" id="472368"/>
    <lineage>
        <taxon>Eukaryota</taxon>
        <taxon>Viridiplantae</taxon>
        <taxon>Streptophyta</taxon>
        <taxon>Embryophyta</taxon>
        <taxon>Tracheophyta</taxon>
        <taxon>Spermatophyta</taxon>
        <taxon>Magnoliopsida</taxon>
        <taxon>eudicotyledons</taxon>
        <taxon>Gunneridae</taxon>
        <taxon>Pentapetalae</taxon>
        <taxon>asterids</taxon>
        <taxon>lamiids</taxon>
        <taxon>Lamiales</taxon>
        <taxon>Gesneriaceae</taxon>
        <taxon>Didymocarpoideae</taxon>
        <taxon>Trichosporeae</taxon>
        <taxon>Loxocarpinae</taxon>
        <taxon>Dorcoceras</taxon>
    </lineage>
</organism>
<dbReference type="EMBL" id="KV012136">
    <property type="protein sequence ID" value="KZV25077.1"/>
    <property type="molecule type" value="Genomic_DNA"/>
</dbReference>
<accession>A0A2Z7B0P3</accession>
<feature type="region of interest" description="Disordered" evidence="1">
    <location>
        <begin position="101"/>
        <end position="129"/>
    </location>
</feature>
<reference evidence="2 3" key="1">
    <citation type="journal article" date="2015" name="Proc. Natl. Acad. Sci. U.S.A.">
        <title>The resurrection genome of Boea hygrometrica: A blueprint for survival of dehydration.</title>
        <authorList>
            <person name="Xiao L."/>
            <person name="Yang G."/>
            <person name="Zhang L."/>
            <person name="Yang X."/>
            <person name="Zhao S."/>
            <person name="Ji Z."/>
            <person name="Zhou Q."/>
            <person name="Hu M."/>
            <person name="Wang Y."/>
            <person name="Chen M."/>
            <person name="Xu Y."/>
            <person name="Jin H."/>
            <person name="Xiao X."/>
            <person name="Hu G."/>
            <person name="Bao F."/>
            <person name="Hu Y."/>
            <person name="Wan P."/>
            <person name="Li L."/>
            <person name="Deng X."/>
            <person name="Kuang T."/>
            <person name="Xiang C."/>
            <person name="Zhu J.K."/>
            <person name="Oliver M.J."/>
            <person name="He Y."/>
        </authorList>
    </citation>
    <scope>NUCLEOTIDE SEQUENCE [LARGE SCALE GENOMIC DNA]</scope>
    <source>
        <strain evidence="3">cv. XS01</strain>
    </source>
</reference>
<evidence type="ECO:0000256" key="1">
    <source>
        <dbReference type="SAM" id="MobiDB-lite"/>
    </source>
</evidence>
<protein>
    <submittedName>
        <fullName evidence="2">Uncharacterized protein</fullName>
    </submittedName>
</protein>
<keyword evidence="3" id="KW-1185">Reference proteome</keyword>
<proteinExistence type="predicted"/>
<sequence length="243" mass="26372">MTRRIRSCQNPSDLLVQIDGGIMFPVVDLIRRSTAAYLLKYGFLVKLVGAKSLDASKETGSGSAIVANSGIRAQARILQYILLPELHRSRISILENKKKISDQPPTTRHAAAPPWATARARSHAGQHATLHAGQPPCAIVAHGGVRWMLPPRNWLRDGRQRRARETSRMARPACDRVPHASLAAAATVQPPSGDTRGNATAVLSSRFGFGPVPAAHEVFGPIFDIGPILVGPKLILKILRFWA</sequence>
<gene>
    <name evidence="2" type="ORF">F511_03567</name>
</gene>
<feature type="compositionally biased region" description="Low complexity" evidence="1">
    <location>
        <begin position="104"/>
        <end position="119"/>
    </location>
</feature>
<evidence type="ECO:0000313" key="2">
    <source>
        <dbReference type="EMBL" id="KZV25077.1"/>
    </source>
</evidence>
<evidence type="ECO:0000313" key="3">
    <source>
        <dbReference type="Proteomes" id="UP000250235"/>
    </source>
</evidence>